<proteinExistence type="inferred from homology"/>
<dbReference type="PROSITE" id="PS51337">
    <property type="entry name" value="B12_BINDING_NTER"/>
    <property type="match status" value="1"/>
</dbReference>
<dbReference type="EMBL" id="QIBX01000002">
    <property type="protein sequence ID" value="RNL41529.1"/>
    <property type="molecule type" value="Genomic_DNA"/>
</dbReference>
<dbReference type="PIRSF" id="PIRSF037472">
    <property type="entry name" value="DHPS_mtfrase"/>
    <property type="match status" value="1"/>
</dbReference>
<protein>
    <recommendedName>
        <fullName evidence="7">Methionine synthase</fullName>
        <ecNumber evidence="6">2.1.1.13</ecNumber>
    </recommendedName>
    <alternativeName>
        <fullName evidence="18">5-methyltetrahydrofolate--homocysteine methyltransferase</fullName>
    </alternativeName>
</protein>
<feature type="binding site" evidence="19">
    <location>
        <position position="305"/>
    </location>
    <ligand>
        <name>Zn(2+)</name>
        <dbReference type="ChEBI" id="CHEBI:29105"/>
    </ligand>
</feature>
<keyword evidence="10" id="KW-0846">Cobalamin</keyword>
<evidence type="ECO:0000256" key="1">
    <source>
        <dbReference type="ARBA" id="ARBA00001700"/>
    </source>
</evidence>
<dbReference type="SUPFAM" id="SSF82282">
    <property type="entry name" value="Homocysteine S-methyltransferase"/>
    <property type="match status" value="1"/>
</dbReference>
<dbReference type="Pfam" id="PF00809">
    <property type="entry name" value="Pterin_bind"/>
    <property type="match status" value="1"/>
</dbReference>
<evidence type="ECO:0000313" key="25">
    <source>
        <dbReference type="Proteomes" id="UP000269591"/>
    </source>
</evidence>
<feature type="domain" description="Hcy-binding" evidence="20">
    <location>
        <begin position="40"/>
        <end position="320"/>
    </location>
</feature>
<dbReference type="PROSITE" id="PS50972">
    <property type="entry name" value="PTERIN_BINDING"/>
    <property type="match status" value="1"/>
</dbReference>
<keyword evidence="16" id="KW-0170">Cobalt</keyword>
<keyword evidence="13 19" id="KW-0479">Metal-binding</keyword>
<dbReference type="InterPro" id="IPR050554">
    <property type="entry name" value="Met_Synthase/Corrinoid"/>
</dbReference>
<dbReference type="SMART" id="SM01018">
    <property type="entry name" value="B12-binding_2"/>
    <property type="match status" value="1"/>
</dbReference>
<accession>A0A3N0B459</accession>
<evidence type="ECO:0000259" key="21">
    <source>
        <dbReference type="PROSITE" id="PS50972"/>
    </source>
</evidence>
<feature type="binding site" evidence="19">
    <location>
        <position position="306"/>
    </location>
    <ligand>
        <name>Zn(2+)</name>
        <dbReference type="ChEBI" id="CHEBI:29105"/>
    </ligand>
</feature>
<evidence type="ECO:0000256" key="12">
    <source>
        <dbReference type="ARBA" id="ARBA00022691"/>
    </source>
</evidence>
<dbReference type="AlphaFoldDB" id="A0A3N0B459"/>
<evidence type="ECO:0000256" key="7">
    <source>
        <dbReference type="ARBA" id="ARBA00013998"/>
    </source>
</evidence>
<evidence type="ECO:0000256" key="9">
    <source>
        <dbReference type="ARBA" id="ARBA00022605"/>
    </source>
</evidence>
<dbReference type="InterPro" id="IPR036594">
    <property type="entry name" value="Meth_synthase_dom"/>
</dbReference>
<comment type="function">
    <text evidence="17">Catalyzes the transfer of a methyl group from methyl-cobalamin to homocysteine, yielding enzyme-bound cob(I)alamin and methionine. Subsequently, remethylates the cofactor using methyltetrahydrofolate.</text>
</comment>
<dbReference type="PANTHER" id="PTHR45833">
    <property type="entry name" value="METHIONINE SYNTHASE"/>
    <property type="match status" value="1"/>
</dbReference>
<evidence type="ECO:0000256" key="3">
    <source>
        <dbReference type="ARBA" id="ARBA00001956"/>
    </source>
</evidence>
<gene>
    <name evidence="24" type="ORF">DMP06_02860</name>
</gene>
<dbReference type="SUPFAM" id="SSF47644">
    <property type="entry name" value="Methionine synthase domain"/>
    <property type="match status" value="1"/>
</dbReference>
<dbReference type="GO" id="GO:0005829">
    <property type="term" value="C:cytosol"/>
    <property type="evidence" value="ECO:0007669"/>
    <property type="project" value="TreeGrafter"/>
</dbReference>
<comment type="pathway">
    <text evidence="4">Amino-acid biosynthesis; L-methionine biosynthesis via de novo pathway; L-methionine from L-homocysteine (MetH route): step 1/1.</text>
</comment>
<dbReference type="InterPro" id="IPR006158">
    <property type="entry name" value="Cobalamin-bd"/>
</dbReference>
<feature type="domain" description="B12-binding N-terminal" evidence="23">
    <location>
        <begin position="644"/>
        <end position="737"/>
    </location>
</feature>
<dbReference type="Gene3D" id="1.10.1240.10">
    <property type="entry name" value="Methionine synthase domain"/>
    <property type="match status" value="1"/>
</dbReference>
<dbReference type="NCBIfam" id="NF005719">
    <property type="entry name" value="PRK07535.1"/>
    <property type="match status" value="1"/>
</dbReference>
<evidence type="ECO:0000259" key="23">
    <source>
        <dbReference type="PROSITE" id="PS51337"/>
    </source>
</evidence>
<evidence type="ECO:0000256" key="16">
    <source>
        <dbReference type="ARBA" id="ARBA00023285"/>
    </source>
</evidence>
<dbReference type="InterPro" id="IPR036724">
    <property type="entry name" value="Cobalamin-bd_sf"/>
</dbReference>
<evidence type="ECO:0000256" key="11">
    <source>
        <dbReference type="ARBA" id="ARBA00022679"/>
    </source>
</evidence>
<evidence type="ECO:0000256" key="4">
    <source>
        <dbReference type="ARBA" id="ARBA00005178"/>
    </source>
</evidence>
<evidence type="ECO:0000256" key="6">
    <source>
        <dbReference type="ARBA" id="ARBA00012032"/>
    </source>
</evidence>
<dbReference type="UniPathway" id="UPA00051">
    <property type="reaction ID" value="UER00081"/>
</dbReference>
<evidence type="ECO:0000256" key="8">
    <source>
        <dbReference type="ARBA" id="ARBA00022603"/>
    </source>
</evidence>
<dbReference type="Proteomes" id="UP000269591">
    <property type="component" value="Unassembled WGS sequence"/>
</dbReference>
<comment type="catalytic activity">
    <reaction evidence="1">
        <text>(6S)-5-methyl-5,6,7,8-tetrahydrofolate + L-homocysteine = (6S)-5,6,7,8-tetrahydrofolate + L-methionine</text>
        <dbReference type="Rhea" id="RHEA:11172"/>
        <dbReference type="ChEBI" id="CHEBI:18608"/>
        <dbReference type="ChEBI" id="CHEBI:57453"/>
        <dbReference type="ChEBI" id="CHEBI:57844"/>
        <dbReference type="ChEBI" id="CHEBI:58199"/>
        <dbReference type="EC" id="2.1.1.13"/>
    </reaction>
</comment>
<comment type="similarity">
    <text evidence="5">Belongs to the vitamin-B12 dependent methionine synthase family.</text>
</comment>
<evidence type="ECO:0000256" key="15">
    <source>
        <dbReference type="ARBA" id="ARBA00023167"/>
    </source>
</evidence>
<evidence type="ECO:0000259" key="22">
    <source>
        <dbReference type="PROSITE" id="PS51332"/>
    </source>
</evidence>
<dbReference type="PROSITE" id="PS50970">
    <property type="entry name" value="HCY"/>
    <property type="match status" value="1"/>
</dbReference>
<dbReference type="GO" id="GO:0046872">
    <property type="term" value="F:metal ion binding"/>
    <property type="evidence" value="ECO:0007669"/>
    <property type="project" value="UniProtKB-KW"/>
</dbReference>
<dbReference type="PANTHER" id="PTHR45833:SF1">
    <property type="entry name" value="METHIONINE SYNTHASE"/>
    <property type="match status" value="1"/>
</dbReference>
<name>A0A3N0B459_9ACTN</name>
<dbReference type="RefSeq" id="WP_123208226.1">
    <property type="nucleotide sequence ID" value="NZ_JBHTHO010000006.1"/>
</dbReference>
<keyword evidence="25" id="KW-1185">Reference proteome</keyword>
<dbReference type="GO" id="GO:0008705">
    <property type="term" value="F:methionine synthase activity"/>
    <property type="evidence" value="ECO:0007669"/>
    <property type="project" value="UniProtKB-EC"/>
</dbReference>
<evidence type="ECO:0000256" key="19">
    <source>
        <dbReference type="PROSITE-ProRule" id="PRU00333"/>
    </source>
</evidence>
<dbReference type="GO" id="GO:0032259">
    <property type="term" value="P:methylation"/>
    <property type="evidence" value="ECO:0007669"/>
    <property type="project" value="UniProtKB-KW"/>
</dbReference>
<evidence type="ECO:0000256" key="18">
    <source>
        <dbReference type="ARBA" id="ARBA00031040"/>
    </source>
</evidence>
<dbReference type="GO" id="GO:0031419">
    <property type="term" value="F:cobalamin binding"/>
    <property type="evidence" value="ECO:0007669"/>
    <property type="project" value="UniProtKB-KW"/>
</dbReference>
<comment type="cofactor">
    <cofactor evidence="3">
        <name>methylcob(III)alamin</name>
        <dbReference type="ChEBI" id="CHEBI:28115"/>
    </cofactor>
</comment>
<dbReference type="GO" id="GO:0050667">
    <property type="term" value="P:homocysteine metabolic process"/>
    <property type="evidence" value="ECO:0007669"/>
    <property type="project" value="TreeGrafter"/>
</dbReference>
<evidence type="ECO:0000256" key="2">
    <source>
        <dbReference type="ARBA" id="ARBA00001947"/>
    </source>
</evidence>
<keyword evidence="12" id="KW-0949">S-adenosyl-L-methionine</keyword>
<keyword evidence="14 19" id="KW-0862">Zinc</keyword>
<evidence type="ECO:0000256" key="13">
    <source>
        <dbReference type="ARBA" id="ARBA00022723"/>
    </source>
</evidence>
<keyword evidence="9" id="KW-0028">Amino-acid biosynthesis</keyword>
<dbReference type="InterPro" id="IPR000489">
    <property type="entry name" value="Pterin-binding_dom"/>
</dbReference>
<evidence type="ECO:0000313" key="24">
    <source>
        <dbReference type="EMBL" id="RNL41529.1"/>
    </source>
</evidence>
<dbReference type="InterPro" id="IPR011005">
    <property type="entry name" value="Dihydropteroate_synth-like_sf"/>
</dbReference>
<keyword evidence="11 19" id="KW-0808">Transferase</keyword>
<dbReference type="InterPro" id="IPR003759">
    <property type="entry name" value="Cbl-bd_cap"/>
</dbReference>
<feature type="domain" description="Pterin-binding" evidence="21">
    <location>
        <begin position="350"/>
        <end position="594"/>
    </location>
</feature>
<dbReference type="Pfam" id="PF02310">
    <property type="entry name" value="B12-binding"/>
    <property type="match status" value="1"/>
</dbReference>
<keyword evidence="8 19" id="KW-0489">Methyltransferase</keyword>
<dbReference type="GO" id="GO:0046653">
    <property type="term" value="P:tetrahydrofolate metabolic process"/>
    <property type="evidence" value="ECO:0007669"/>
    <property type="project" value="TreeGrafter"/>
</dbReference>
<evidence type="ECO:0000259" key="20">
    <source>
        <dbReference type="PROSITE" id="PS50970"/>
    </source>
</evidence>
<comment type="cofactor">
    <cofactor evidence="2 19">
        <name>Zn(2+)</name>
        <dbReference type="ChEBI" id="CHEBI:29105"/>
    </cofactor>
</comment>
<feature type="binding site" evidence="19">
    <location>
        <position position="240"/>
    </location>
    <ligand>
        <name>Zn(2+)</name>
        <dbReference type="ChEBI" id="CHEBI:29105"/>
    </ligand>
</feature>
<comment type="caution">
    <text evidence="24">The sequence shown here is derived from an EMBL/GenBank/DDBJ whole genome shotgun (WGS) entry which is preliminary data.</text>
</comment>
<evidence type="ECO:0000256" key="17">
    <source>
        <dbReference type="ARBA" id="ARBA00025552"/>
    </source>
</evidence>
<feature type="domain" description="B12-binding" evidence="22">
    <location>
        <begin position="737"/>
        <end position="859"/>
    </location>
</feature>
<evidence type="ECO:0000256" key="10">
    <source>
        <dbReference type="ARBA" id="ARBA00022628"/>
    </source>
</evidence>
<dbReference type="Gene3D" id="3.20.20.20">
    <property type="entry name" value="Dihydropteroate synthase-like"/>
    <property type="match status" value="1"/>
</dbReference>
<dbReference type="SUPFAM" id="SSF52242">
    <property type="entry name" value="Cobalamin (vitamin B12)-binding domain"/>
    <property type="match status" value="1"/>
</dbReference>
<dbReference type="Gene3D" id="3.20.20.330">
    <property type="entry name" value="Homocysteine-binding-like domain"/>
    <property type="match status" value="1"/>
</dbReference>
<dbReference type="OrthoDB" id="9803687at2"/>
<dbReference type="InterPro" id="IPR017215">
    <property type="entry name" value="MetH_bac"/>
</dbReference>
<evidence type="ECO:0000256" key="5">
    <source>
        <dbReference type="ARBA" id="ARBA00010398"/>
    </source>
</evidence>
<dbReference type="Pfam" id="PF02574">
    <property type="entry name" value="S-methyl_trans"/>
    <property type="match status" value="1"/>
</dbReference>
<sequence length="859" mass="90386">MQPITDALSQRLAQGLPCDANALHEAGVLRDAARLCVKDDYLRRVLAGEEYLLFDGAMGTMLQEAGLAAGELPELLCLTNPDEVTAIHRAYVQAGSQVITTNTFGANARKLGDEAQVAEVFGAAIACARQAGARYAAADIGPTGALLEPLGTMPFDEAYGLFAEQVHAARDAGADIILIETMADLLEMKAAVLAAKENCDLPVFATMTFEEDGRTFLGTSPRIAAMTLHALGVQALGVNCSLGPAELLPIVREMAGAVACPIMVQANAGLPKMADGRTVYEITPESYAHDAAALIEAGASIVGGCCGTSPAYIKRLSALVEKRRPAPRNIAPLCGVTSANRAVVLEGRNVAVIGERINPTGKKRLKEALRSGNVDYILNEAIGQTEAGADILDVNAGLPELDEAAVLRDLVGRIQGVTGCPLQIDSSDPAAVEAAVRVYAGKPIVNSVNGKAENLEAVLPVVKHYGCVVVGLTLDEGGIPPTAEERFAIAERIVRAAESYGIPREDVFIDCLVMAAATNQSEVVEILRAITMCKERLGVRTVLGVSNVSFGLPLREVVNATFLSAAFAAGLDMPILNPNSARYREAVDSWRVLCGQDEGARHYVEEYAGRTLSPSSAPAGASVAMESAKTGAAATGASASAPGAEAEGACADPESRLRHCIVSGRRAQAADAVRELLATRDPMDIIDAMLIPALDEVGIKFERGTFFLPQLMASAEAAKAGFDVIREAAPADATASKGELALATVKGDIHDIGKNIVRMLLENYGYKVYDLGRDVDPQAVVDCVRERGLKLVGLSALMTTTVRGMEETIRLLREQAPDVKVFVGGAVLTPEYAQMVGADYYAKDAAESAKLCAKVFGEE</sequence>
<keyword evidence="15" id="KW-0486">Methionine biosynthesis</keyword>
<dbReference type="Gene3D" id="3.40.50.280">
    <property type="entry name" value="Cobalamin-binding domain"/>
    <property type="match status" value="1"/>
</dbReference>
<dbReference type="InterPro" id="IPR003726">
    <property type="entry name" value="HCY_dom"/>
</dbReference>
<dbReference type="InterPro" id="IPR036589">
    <property type="entry name" value="HCY_dom_sf"/>
</dbReference>
<evidence type="ECO:0000256" key="14">
    <source>
        <dbReference type="ARBA" id="ARBA00022833"/>
    </source>
</evidence>
<dbReference type="EC" id="2.1.1.13" evidence="6"/>
<dbReference type="PROSITE" id="PS51332">
    <property type="entry name" value="B12_BINDING"/>
    <property type="match status" value="1"/>
</dbReference>
<dbReference type="SUPFAM" id="SSF51717">
    <property type="entry name" value="Dihydropteroate synthetase-like"/>
    <property type="match status" value="1"/>
</dbReference>
<organism evidence="24 25">
    <name type="scientific">Slackia equolifaciens</name>
    <dbReference type="NCBI Taxonomy" id="498718"/>
    <lineage>
        <taxon>Bacteria</taxon>
        <taxon>Bacillati</taxon>
        <taxon>Actinomycetota</taxon>
        <taxon>Coriobacteriia</taxon>
        <taxon>Eggerthellales</taxon>
        <taxon>Eggerthellaceae</taxon>
        <taxon>Slackia</taxon>
    </lineage>
</organism>
<reference evidence="25" key="1">
    <citation type="submission" date="2018-05" db="EMBL/GenBank/DDBJ databases">
        <title>Genome Sequencing of selected type strains of the family Eggerthellaceae.</title>
        <authorList>
            <person name="Danylec N."/>
            <person name="Stoll D.A."/>
            <person name="Doetsch A."/>
            <person name="Huch M."/>
        </authorList>
    </citation>
    <scope>NUCLEOTIDE SEQUENCE [LARGE SCALE GENOMIC DNA]</scope>
    <source>
        <strain evidence="25">DSM 24851</strain>
    </source>
</reference>
<dbReference type="Pfam" id="PF02607">
    <property type="entry name" value="B12-binding_2"/>
    <property type="match status" value="1"/>
</dbReference>